<evidence type="ECO:0000256" key="9">
    <source>
        <dbReference type="SAM" id="Phobius"/>
    </source>
</evidence>
<evidence type="ECO:0000313" key="11">
    <source>
        <dbReference type="Proteomes" id="UP000197032"/>
    </source>
</evidence>
<dbReference type="GO" id="GO:0046872">
    <property type="term" value="F:metal ion binding"/>
    <property type="evidence" value="ECO:0007669"/>
    <property type="project" value="UniProtKB-KW"/>
</dbReference>
<dbReference type="Gene3D" id="1.20.1300.10">
    <property type="entry name" value="Fumarate reductase/succinate dehydrogenase, transmembrane subunit"/>
    <property type="match status" value="1"/>
</dbReference>
<dbReference type="OrthoDB" id="9789209at2"/>
<dbReference type="PIRSF" id="PIRSF000170">
    <property type="entry name" value="Succ_dh_cyt_b558"/>
    <property type="match status" value="1"/>
</dbReference>
<dbReference type="Pfam" id="PF01127">
    <property type="entry name" value="Sdh_cyt"/>
    <property type="match status" value="1"/>
</dbReference>
<sequence>MSFLERNHFFIRKLHSLAGIFPIGFFLLEHLYTNSFAMYGADAYNSKIEFFKSLPYLIVIELGFILVPILFHALYGLYIVYLARNNVLQYTYFRNWMFYLQRITAVITLIFVVYHVYTLRLSSLLYGTEVSFATMTQILSQPAMLIFYVVGLVAATFHFANGLWAFLVSWGITIGPNAQRVSTIVCGIIFILLTAMGINSLAAFIS</sequence>
<dbReference type="Proteomes" id="UP000197032">
    <property type="component" value="Unassembled WGS sequence"/>
</dbReference>
<dbReference type="InterPro" id="IPR034804">
    <property type="entry name" value="SQR/QFR_C/D"/>
</dbReference>
<feature type="binding site" description="axial binding residue" evidence="8">
    <location>
        <position position="72"/>
    </location>
    <ligand>
        <name>heme</name>
        <dbReference type="ChEBI" id="CHEBI:30413"/>
    </ligand>
    <ligandPart>
        <name>Fe</name>
        <dbReference type="ChEBI" id="CHEBI:18248"/>
    </ligandPart>
</feature>
<reference evidence="11" key="1">
    <citation type="journal article" date="2017" name="Appl. Environ. Microbiol.">
        <title>Genomic Analysis of Calderihabitans maritimus KKC1, a Thermophilic, Hydrogenogenic, Carboxydotrophic Bacterium Isolated from Marine Sediment.</title>
        <authorList>
            <person name="Omae K."/>
            <person name="Yoneda Y."/>
            <person name="Fukuyama Y."/>
            <person name="Yoshida T."/>
            <person name="Sako Y."/>
        </authorList>
    </citation>
    <scope>NUCLEOTIDE SEQUENCE [LARGE SCALE GENOMIC DNA]</scope>
    <source>
        <strain evidence="11">KKC1</strain>
    </source>
</reference>
<keyword evidence="5 9" id="KW-1133">Transmembrane helix</keyword>
<dbReference type="InterPro" id="IPR011138">
    <property type="entry name" value="Cytochrome_b-558"/>
</dbReference>
<feature type="transmembrane region" description="Helical" evidence="9">
    <location>
        <begin position="184"/>
        <end position="205"/>
    </location>
</feature>
<dbReference type="RefSeq" id="WP_088554673.1">
    <property type="nucleotide sequence ID" value="NZ_BDGJ01000164.1"/>
</dbReference>
<dbReference type="CDD" id="cd03497">
    <property type="entry name" value="SQR_TypeB_1_TM"/>
    <property type="match status" value="1"/>
</dbReference>
<dbReference type="InterPro" id="IPR016002">
    <property type="entry name" value="Succ_DH_cyt_b558_Firmicute"/>
</dbReference>
<keyword evidence="2 8" id="KW-0349">Heme</keyword>
<keyword evidence="7 9" id="KW-0472">Membrane</keyword>
<organism evidence="10 11">
    <name type="scientific">Calderihabitans maritimus</name>
    <dbReference type="NCBI Taxonomy" id="1246530"/>
    <lineage>
        <taxon>Bacteria</taxon>
        <taxon>Bacillati</taxon>
        <taxon>Bacillota</taxon>
        <taxon>Clostridia</taxon>
        <taxon>Neomoorellales</taxon>
        <taxon>Calderihabitantaceae</taxon>
        <taxon>Calderihabitans</taxon>
    </lineage>
</organism>
<dbReference type="SUPFAM" id="SSF81343">
    <property type="entry name" value="Fumarate reductase respiratory complex transmembrane subunits"/>
    <property type="match status" value="1"/>
</dbReference>
<feature type="binding site" description="axial binding residue" evidence="8">
    <location>
        <position position="115"/>
    </location>
    <ligand>
        <name>heme</name>
        <dbReference type="ChEBI" id="CHEBI:30413"/>
    </ligand>
    <ligandPart>
        <name>Fe</name>
        <dbReference type="ChEBI" id="CHEBI:18248"/>
    </ligandPart>
</feature>
<feature type="transmembrane region" description="Helical" evidence="9">
    <location>
        <begin position="53"/>
        <end position="78"/>
    </location>
</feature>
<evidence type="ECO:0000256" key="7">
    <source>
        <dbReference type="ARBA" id="ARBA00023136"/>
    </source>
</evidence>
<dbReference type="AlphaFoldDB" id="A0A1Z5HWC0"/>
<keyword evidence="4 8" id="KW-0479">Metal-binding</keyword>
<evidence type="ECO:0000256" key="1">
    <source>
        <dbReference type="ARBA" id="ARBA00004370"/>
    </source>
</evidence>
<name>A0A1Z5HWC0_9FIRM</name>
<feature type="transmembrane region" description="Helical" evidence="9">
    <location>
        <begin position="145"/>
        <end position="172"/>
    </location>
</feature>
<evidence type="ECO:0000256" key="3">
    <source>
        <dbReference type="ARBA" id="ARBA00022692"/>
    </source>
</evidence>
<feature type="binding site" description="axial binding residue" evidence="8">
    <location>
        <position position="158"/>
    </location>
    <ligand>
        <name>heme</name>
        <dbReference type="ChEBI" id="CHEBI:30413"/>
    </ligand>
    <ligandPart>
        <name>Fe</name>
        <dbReference type="ChEBI" id="CHEBI:18248"/>
    </ligandPart>
</feature>
<keyword evidence="11" id="KW-1185">Reference proteome</keyword>
<keyword evidence="3 9" id="KW-0812">Transmembrane</keyword>
<evidence type="ECO:0000256" key="4">
    <source>
        <dbReference type="ARBA" id="ARBA00022723"/>
    </source>
</evidence>
<keyword evidence="6 8" id="KW-0408">Iron</keyword>
<comment type="subcellular location">
    <subcellularLocation>
        <location evidence="1">Membrane</location>
    </subcellularLocation>
</comment>
<feature type="binding site" description="axial binding residue" evidence="8">
    <location>
        <position position="30"/>
    </location>
    <ligand>
        <name>heme</name>
        <dbReference type="ChEBI" id="CHEBI:30413"/>
    </ligand>
    <ligandPart>
        <name>Fe</name>
        <dbReference type="ChEBI" id="CHEBI:18248"/>
    </ligandPart>
</feature>
<evidence type="ECO:0000256" key="5">
    <source>
        <dbReference type="ARBA" id="ARBA00022989"/>
    </source>
</evidence>
<gene>
    <name evidence="10" type="ORF">KKC1_27010</name>
</gene>
<proteinExistence type="predicted"/>
<evidence type="ECO:0000256" key="2">
    <source>
        <dbReference type="ARBA" id="ARBA00022617"/>
    </source>
</evidence>
<dbReference type="EMBL" id="BDGJ01000164">
    <property type="protein sequence ID" value="GAW93570.1"/>
    <property type="molecule type" value="Genomic_DNA"/>
</dbReference>
<comment type="caution">
    <text evidence="10">The sequence shown here is derived from an EMBL/GenBank/DDBJ whole genome shotgun (WGS) entry which is preliminary data.</text>
</comment>
<evidence type="ECO:0000256" key="8">
    <source>
        <dbReference type="PIRSR" id="PIRSR000170-1"/>
    </source>
</evidence>
<dbReference type="NCBIfam" id="TIGR02046">
    <property type="entry name" value="sdhC_b558_fam"/>
    <property type="match status" value="1"/>
</dbReference>
<dbReference type="InterPro" id="IPR000701">
    <property type="entry name" value="SuccDH_FuR_B_TM-su"/>
</dbReference>
<dbReference type="GO" id="GO:0016020">
    <property type="term" value="C:membrane"/>
    <property type="evidence" value="ECO:0007669"/>
    <property type="project" value="UniProtKB-SubCell"/>
</dbReference>
<feature type="transmembrane region" description="Helical" evidence="9">
    <location>
        <begin position="99"/>
        <end position="117"/>
    </location>
</feature>
<protein>
    <submittedName>
        <fullName evidence="10">Succinate dehydrogenase, cytochrome b558 subunit</fullName>
    </submittedName>
</protein>
<evidence type="ECO:0000256" key="6">
    <source>
        <dbReference type="ARBA" id="ARBA00023004"/>
    </source>
</evidence>
<evidence type="ECO:0000313" key="10">
    <source>
        <dbReference type="EMBL" id="GAW93570.1"/>
    </source>
</evidence>
<accession>A0A1Z5HWC0</accession>
<feature type="transmembrane region" description="Helical" evidence="9">
    <location>
        <begin position="14"/>
        <end position="33"/>
    </location>
</feature>